<evidence type="ECO:0000313" key="2">
    <source>
        <dbReference type="Proteomes" id="UP000886998"/>
    </source>
</evidence>
<sequence length="103" mass="12299">MNQWISQRKARKQLVRLEEPWKQRASEALEDLANEETRWLKLKNKKASYRIRKGKLRILFSHTIDRDTISILSLEQITLTKCDQFNKAFLDKRNGPLGECYLH</sequence>
<dbReference type="SUPFAM" id="SSF143011">
    <property type="entry name" value="RelE-like"/>
    <property type="match status" value="1"/>
</dbReference>
<dbReference type="EMBL" id="BMAV01019260">
    <property type="protein sequence ID" value="GFY72172.1"/>
    <property type="molecule type" value="Genomic_DNA"/>
</dbReference>
<comment type="caution">
    <text evidence="1">The sequence shown here is derived from an EMBL/GenBank/DDBJ whole genome shotgun (WGS) entry which is preliminary data.</text>
</comment>
<dbReference type="Proteomes" id="UP000886998">
    <property type="component" value="Unassembled WGS sequence"/>
</dbReference>
<dbReference type="AlphaFoldDB" id="A0A8X7CQ38"/>
<proteinExistence type="predicted"/>
<dbReference type="InterPro" id="IPR035093">
    <property type="entry name" value="RelE/ParE_toxin_dom_sf"/>
</dbReference>
<keyword evidence="2" id="KW-1185">Reference proteome</keyword>
<organism evidence="1 2">
    <name type="scientific">Trichonephila inaurata madagascariensis</name>
    <dbReference type="NCBI Taxonomy" id="2747483"/>
    <lineage>
        <taxon>Eukaryota</taxon>
        <taxon>Metazoa</taxon>
        <taxon>Ecdysozoa</taxon>
        <taxon>Arthropoda</taxon>
        <taxon>Chelicerata</taxon>
        <taxon>Arachnida</taxon>
        <taxon>Araneae</taxon>
        <taxon>Araneomorphae</taxon>
        <taxon>Entelegynae</taxon>
        <taxon>Araneoidea</taxon>
        <taxon>Nephilidae</taxon>
        <taxon>Trichonephila</taxon>
        <taxon>Trichonephila inaurata</taxon>
    </lineage>
</organism>
<dbReference type="Gene3D" id="3.30.2310.20">
    <property type="entry name" value="RelE-like"/>
    <property type="match status" value="1"/>
</dbReference>
<name>A0A8X7CQ38_9ARAC</name>
<reference evidence="1" key="1">
    <citation type="submission" date="2020-08" db="EMBL/GenBank/DDBJ databases">
        <title>Multicomponent nature underlies the extraordinary mechanical properties of spider dragline silk.</title>
        <authorList>
            <person name="Kono N."/>
            <person name="Nakamura H."/>
            <person name="Mori M."/>
            <person name="Yoshida Y."/>
            <person name="Ohtoshi R."/>
            <person name="Malay A.D."/>
            <person name="Moran D.A.P."/>
            <person name="Tomita M."/>
            <person name="Numata K."/>
            <person name="Arakawa K."/>
        </authorList>
    </citation>
    <scope>NUCLEOTIDE SEQUENCE</scope>
</reference>
<protein>
    <submittedName>
        <fullName evidence="1">Uncharacterized protein</fullName>
    </submittedName>
</protein>
<accession>A0A8X7CQ38</accession>
<evidence type="ECO:0000313" key="1">
    <source>
        <dbReference type="EMBL" id="GFY72172.1"/>
    </source>
</evidence>
<gene>
    <name evidence="1" type="ORF">TNIN_197091</name>
</gene>